<dbReference type="RefSeq" id="XP_075080037.1">
    <property type="nucleotide sequence ID" value="XM_075223936.1"/>
</dbReference>
<dbReference type="Proteomes" id="UP000790787">
    <property type="component" value="Chromosome 10"/>
</dbReference>
<reference evidence="2" key="2">
    <citation type="submission" date="2025-08" db="UniProtKB">
        <authorList>
            <consortium name="RefSeq"/>
        </authorList>
    </citation>
    <scope>IDENTIFICATION</scope>
    <source>
        <tissue evidence="2">Leaf</tissue>
    </source>
</reference>
<reference evidence="1" key="1">
    <citation type="journal article" date="2014" name="Nat. Commun.">
        <title>The tobacco genome sequence and its comparison with those of tomato and potato.</title>
        <authorList>
            <person name="Sierro N."/>
            <person name="Battey J.N."/>
            <person name="Ouadi S."/>
            <person name="Bakaher N."/>
            <person name="Bovet L."/>
            <person name="Willig A."/>
            <person name="Goepfert S."/>
            <person name="Peitsch M.C."/>
            <person name="Ivanov N.V."/>
        </authorList>
    </citation>
    <scope>NUCLEOTIDE SEQUENCE [LARGE SCALE GENOMIC DNA]</scope>
</reference>
<protein>
    <submittedName>
        <fullName evidence="2">Uncharacterized protein LOC142165365</fullName>
    </submittedName>
</protein>
<keyword evidence="1" id="KW-1185">Reference proteome</keyword>
<gene>
    <name evidence="2" type="primary">LOC142165365</name>
</gene>
<accession>A0AC58S4X9</accession>
<evidence type="ECO:0000313" key="1">
    <source>
        <dbReference type="Proteomes" id="UP000790787"/>
    </source>
</evidence>
<sequence length="279" mass="32624">MVYAGITYGLVVTSHRAPIAWETLCKPETAGGLNIIDYERWNKAALTKLLWAIMSKKDKLWIKWIHCHYMKKKDITTMEIPRQTSRLVRKLFAAREWCANDFTRIQTCTQNGKFSIRKAYLHTTPQYPKVHWKTLVMVTGMLPKHKYILWMAMHRRLATVDKLAKWGVQVDQSCTLCGRDIEETHDHLNPRKALLGVVFAAVIYNIWMERNDRRFQQLSREAKDRSKEIALQVHIAGQKKPKWSSILQSFNSYPTCNPRNILKVVNIIKGADYYNIFDS</sequence>
<evidence type="ECO:0000313" key="2">
    <source>
        <dbReference type="RefSeq" id="XP_075080037.1"/>
    </source>
</evidence>
<proteinExistence type="predicted"/>
<name>A0AC58S4X9_TOBAC</name>
<organism evidence="1 2">
    <name type="scientific">Nicotiana tabacum</name>
    <name type="common">Common tobacco</name>
    <dbReference type="NCBI Taxonomy" id="4097"/>
    <lineage>
        <taxon>Eukaryota</taxon>
        <taxon>Viridiplantae</taxon>
        <taxon>Streptophyta</taxon>
        <taxon>Embryophyta</taxon>
        <taxon>Tracheophyta</taxon>
        <taxon>Spermatophyta</taxon>
        <taxon>Magnoliopsida</taxon>
        <taxon>eudicotyledons</taxon>
        <taxon>Gunneridae</taxon>
        <taxon>Pentapetalae</taxon>
        <taxon>asterids</taxon>
        <taxon>lamiids</taxon>
        <taxon>Solanales</taxon>
        <taxon>Solanaceae</taxon>
        <taxon>Nicotianoideae</taxon>
        <taxon>Nicotianeae</taxon>
        <taxon>Nicotiana</taxon>
    </lineage>
</organism>